<feature type="chain" id="PRO_5021338059" evidence="6">
    <location>
        <begin position="22"/>
        <end position="353"/>
    </location>
</feature>
<evidence type="ECO:0000256" key="5">
    <source>
        <dbReference type="ARBA" id="ARBA00023157"/>
    </source>
</evidence>
<protein>
    <submittedName>
        <fullName evidence="9">Cellular communication network factor 1</fullName>
    </submittedName>
</protein>
<reference evidence="9" key="2">
    <citation type="submission" date="2025-08" db="UniProtKB">
        <authorList>
            <consortium name="Ensembl"/>
        </authorList>
    </citation>
    <scope>IDENTIFICATION</scope>
</reference>
<dbReference type="GO" id="GO:0030335">
    <property type="term" value="P:positive regulation of cell migration"/>
    <property type="evidence" value="ECO:0007669"/>
    <property type="project" value="TreeGrafter"/>
</dbReference>
<evidence type="ECO:0000313" key="10">
    <source>
        <dbReference type="Proteomes" id="UP000314982"/>
    </source>
</evidence>
<dbReference type="SUPFAM" id="SSF57184">
    <property type="entry name" value="Growth factor receptor domain"/>
    <property type="match status" value="1"/>
</dbReference>
<evidence type="ECO:0000256" key="4">
    <source>
        <dbReference type="ARBA" id="ARBA00022729"/>
    </source>
</evidence>
<dbReference type="GO" id="GO:0031012">
    <property type="term" value="C:extracellular matrix"/>
    <property type="evidence" value="ECO:0007669"/>
    <property type="project" value="TreeGrafter"/>
</dbReference>
<dbReference type="STRING" id="62062.ENSHHUP00000066261"/>
<feature type="domain" description="VWFC" evidence="7">
    <location>
        <begin position="97"/>
        <end position="163"/>
    </location>
</feature>
<dbReference type="PANTHER" id="PTHR11348:SF18">
    <property type="entry name" value="CCN FAMILY MEMBER 1"/>
    <property type="match status" value="1"/>
</dbReference>
<keyword evidence="5" id="KW-1015">Disulfide bond</keyword>
<comment type="similarity">
    <text evidence="2">Belongs to the CCN family.</text>
</comment>
<proteinExistence type="inferred from homology"/>
<dbReference type="PROSITE" id="PS00222">
    <property type="entry name" value="IGFBP_N_1"/>
    <property type="match status" value="1"/>
</dbReference>
<dbReference type="GeneTree" id="ENSGT00940000155151"/>
<dbReference type="InterPro" id="IPR000867">
    <property type="entry name" value="IGFBP-like"/>
</dbReference>
<feature type="domain" description="IGFBP N-terminal" evidence="8">
    <location>
        <begin position="19"/>
        <end position="93"/>
    </location>
</feature>
<keyword evidence="4 6" id="KW-0732">Signal</keyword>
<reference evidence="10" key="1">
    <citation type="submission" date="2018-06" db="EMBL/GenBank/DDBJ databases">
        <title>Genome assembly of Danube salmon.</title>
        <authorList>
            <person name="Macqueen D.J."/>
            <person name="Gundappa M.K."/>
        </authorList>
    </citation>
    <scope>NUCLEOTIDE SEQUENCE [LARGE SCALE GENOMIC DNA]</scope>
</reference>
<evidence type="ECO:0000256" key="2">
    <source>
        <dbReference type="ARBA" id="ARBA00008125"/>
    </source>
</evidence>
<organism evidence="9 10">
    <name type="scientific">Hucho hucho</name>
    <name type="common">huchen</name>
    <dbReference type="NCBI Taxonomy" id="62062"/>
    <lineage>
        <taxon>Eukaryota</taxon>
        <taxon>Metazoa</taxon>
        <taxon>Chordata</taxon>
        <taxon>Craniata</taxon>
        <taxon>Vertebrata</taxon>
        <taxon>Euteleostomi</taxon>
        <taxon>Actinopterygii</taxon>
        <taxon>Neopterygii</taxon>
        <taxon>Teleostei</taxon>
        <taxon>Protacanthopterygii</taxon>
        <taxon>Salmoniformes</taxon>
        <taxon>Salmonidae</taxon>
        <taxon>Salmoninae</taxon>
        <taxon>Hucho</taxon>
    </lineage>
</organism>
<dbReference type="PANTHER" id="PTHR11348">
    <property type="entry name" value="CONNECTIVE TISSUE GROWTH FACTOR-RELATED"/>
    <property type="match status" value="1"/>
</dbReference>
<dbReference type="SMART" id="SM00214">
    <property type="entry name" value="VWC"/>
    <property type="match status" value="1"/>
</dbReference>
<dbReference type="Pfam" id="PF19035">
    <property type="entry name" value="TSP1_CCN"/>
    <property type="match status" value="1"/>
</dbReference>
<dbReference type="InterPro" id="IPR043973">
    <property type="entry name" value="TSP1_CCN"/>
</dbReference>
<dbReference type="FunFam" id="2.10.70.10:FF:000015">
    <property type="entry name" value="CYR61 isoform 1"/>
    <property type="match status" value="1"/>
</dbReference>
<dbReference type="Pfam" id="PF00093">
    <property type="entry name" value="VWC"/>
    <property type="match status" value="1"/>
</dbReference>
<accession>A0A4W5PNL6</accession>
<dbReference type="GO" id="GO:0008201">
    <property type="term" value="F:heparin binding"/>
    <property type="evidence" value="ECO:0007669"/>
    <property type="project" value="TreeGrafter"/>
</dbReference>
<dbReference type="SMART" id="SM00121">
    <property type="entry name" value="IB"/>
    <property type="match status" value="1"/>
</dbReference>
<keyword evidence="3" id="KW-0964">Secreted</keyword>
<dbReference type="GO" id="GO:0007165">
    <property type="term" value="P:signal transduction"/>
    <property type="evidence" value="ECO:0007669"/>
    <property type="project" value="InterPro"/>
</dbReference>
<dbReference type="Proteomes" id="UP000314982">
    <property type="component" value="Unassembled WGS sequence"/>
</dbReference>
<dbReference type="GO" id="GO:0045597">
    <property type="term" value="P:positive regulation of cell differentiation"/>
    <property type="evidence" value="ECO:0007669"/>
    <property type="project" value="TreeGrafter"/>
</dbReference>
<sequence length="353" mass="38533">MKILALSFVVFLYGSLNSASASCPSECSCPREVGLPRCAPGISFVPDGCGCCKVCARQLNEDCSKTEPCDHIKGLECNLGAAYGTDKGICRAKTDGRPCEYNSKIYQNGESFLSNCKHQCTCMDGAVGCMPLCPQQLSLTKLVCAKPKLVKVPGRYCEELVCPEEGNMLGSASADKVRKDGRMDKHSEDDLTNKNELVSVVRGGLKSLPAFRSKPESRLMSKGNKRCVTQTTAWSPCAKSCGTGVSSRLTNNNSQCKLVKETPYSSLKKGKKCSRIEKASPPLKLTYADCSSVKKFRPRYCVSCLDGRCCTSQQTQTMAVRFEDGDTFSKDVIVSPRPSVFYRLSNDIHMSRD</sequence>
<evidence type="ECO:0000256" key="1">
    <source>
        <dbReference type="ARBA" id="ARBA00004613"/>
    </source>
</evidence>
<dbReference type="InterPro" id="IPR017891">
    <property type="entry name" value="Insulin_GF-bd_Cys-rich_CS"/>
</dbReference>
<dbReference type="PROSITE" id="PS51257">
    <property type="entry name" value="PROKAR_LIPOPROTEIN"/>
    <property type="match status" value="1"/>
</dbReference>
<dbReference type="Ensembl" id="ENSHHUT00000068497.1">
    <property type="protein sequence ID" value="ENSHHUP00000066261.1"/>
    <property type="gene ID" value="ENSHHUG00000039065.1"/>
</dbReference>
<dbReference type="PROSITE" id="PS50184">
    <property type="entry name" value="VWFC_2"/>
    <property type="match status" value="1"/>
</dbReference>
<dbReference type="PROSITE" id="PS51323">
    <property type="entry name" value="IGFBP_N_2"/>
    <property type="match status" value="1"/>
</dbReference>
<evidence type="ECO:0000256" key="3">
    <source>
        <dbReference type="ARBA" id="ARBA00022525"/>
    </source>
</evidence>
<name>A0A4W5PNL6_9TELE</name>
<dbReference type="GO" id="GO:0005178">
    <property type="term" value="F:integrin binding"/>
    <property type="evidence" value="ECO:0007669"/>
    <property type="project" value="TreeGrafter"/>
</dbReference>
<evidence type="ECO:0000259" key="7">
    <source>
        <dbReference type="PROSITE" id="PS50184"/>
    </source>
</evidence>
<dbReference type="GO" id="GO:0051240">
    <property type="term" value="P:positive regulation of multicellular organismal process"/>
    <property type="evidence" value="ECO:0007669"/>
    <property type="project" value="UniProtKB-ARBA"/>
</dbReference>
<keyword evidence="10" id="KW-1185">Reference proteome</keyword>
<evidence type="ECO:0000259" key="8">
    <source>
        <dbReference type="PROSITE" id="PS51323"/>
    </source>
</evidence>
<evidence type="ECO:0000256" key="6">
    <source>
        <dbReference type="SAM" id="SignalP"/>
    </source>
</evidence>
<feature type="signal peptide" evidence="6">
    <location>
        <begin position="1"/>
        <end position="21"/>
    </location>
</feature>
<dbReference type="InterPro" id="IPR050941">
    <property type="entry name" value="CCN"/>
</dbReference>
<dbReference type="GO" id="GO:0005615">
    <property type="term" value="C:extracellular space"/>
    <property type="evidence" value="ECO:0007669"/>
    <property type="project" value="TreeGrafter"/>
</dbReference>
<dbReference type="AlphaFoldDB" id="A0A4W5PNL6"/>
<evidence type="ECO:0000313" key="9">
    <source>
        <dbReference type="Ensembl" id="ENSHHUP00000066261.1"/>
    </source>
</evidence>
<comment type="subcellular location">
    <subcellularLocation>
        <location evidence="1">Secreted</location>
    </subcellularLocation>
</comment>
<dbReference type="InterPro" id="IPR001007">
    <property type="entry name" value="VWF_dom"/>
</dbReference>
<dbReference type="Gene3D" id="2.10.70.10">
    <property type="entry name" value="Complement Module, domain 1"/>
    <property type="match status" value="1"/>
</dbReference>
<dbReference type="GO" id="GO:0007155">
    <property type="term" value="P:cell adhesion"/>
    <property type="evidence" value="ECO:0007669"/>
    <property type="project" value="TreeGrafter"/>
</dbReference>
<reference evidence="9" key="3">
    <citation type="submission" date="2025-09" db="UniProtKB">
        <authorList>
            <consortium name="Ensembl"/>
        </authorList>
    </citation>
    <scope>IDENTIFICATION</scope>
</reference>
<dbReference type="InterPro" id="IPR009030">
    <property type="entry name" value="Growth_fac_rcpt_cys_sf"/>
</dbReference>
<dbReference type="Pfam" id="PF00219">
    <property type="entry name" value="IGFBP"/>
    <property type="match status" value="1"/>
</dbReference>